<evidence type="ECO:0000313" key="1">
    <source>
        <dbReference type="EMBL" id="QTD39038.1"/>
    </source>
</evidence>
<dbReference type="RefSeq" id="WP_207973148.1">
    <property type="nucleotide sequence ID" value="NZ_CP071795.1"/>
</dbReference>
<accession>A0ABX7SZV1</accession>
<reference evidence="1 2" key="1">
    <citation type="submission" date="2021-03" db="EMBL/GenBank/DDBJ databases">
        <title>Complete genome of Polaribacter_sp.G4M1.</title>
        <authorList>
            <person name="Jeong S.W."/>
            <person name="Bae J.W."/>
        </authorList>
    </citation>
    <scope>NUCLEOTIDE SEQUENCE [LARGE SCALE GENOMIC DNA]</scope>
    <source>
        <strain evidence="1 2">G4M1</strain>
    </source>
</reference>
<organism evidence="1 2">
    <name type="scientific">Polaribacter batillariae</name>
    <dbReference type="NCBI Taxonomy" id="2808900"/>
    <lineage>
        <taxon>Bacteria</taxon>
        <taxon>Pseudomonadati</taxon>
        <taxon>Bacteroidota</taxon>
        <taxon>Flavobacteriia</taxon>
        <taxon>Flavobacteriales</taxon>
        <taxon>Flavobacteriaceae</taxon>
    </lineage>
</organism>
<evidence type="ECO:0008006" key="3">
    <source>
        <dbReference type="Google" id="ProtNLM"/>
    </source>
</evidence>
<gene>
    <name evidence="1" type="ORF">JL193_07255</name>
</gene>
<proteinExistence type="predicted"/>
<protein>
    <recommendedName>
        <fullName evidence="3">YD repeat-containing protein</fullName>
    </recommendedName>
</protein>
<name>A0ABX7SZV1_9FLAO</name>
<keyword evidence="2" id="KW-1185">Reference proteome</keyword>
<sequence>MLIILLAFNSCSSIPKEKLYSSLYTDVRNKYYLNGPVETIRSSLELLIKRPKSKDSLRITRNSSIKSGKTIGFNYPGFNRFNKEGFLIKRHTFVDAAKTELDITDTIRRRKKRVTEQFGTYYLDVNIYIYFKDLEEKRKIKQTYKPLKRVFNPYRVYADSDYYYNYDYRVKKDSSFLESRYGFGYEFKNNRITKEKKLHIHDYDFKNNLDTNVTYVTSYKYNKKKQLIAKDYDFKQVFTGFVDHDLSYDYQRREYGETPYDLYKYNDQNQLIEVVNYEYKDPEKRNIIFKENYFYNSKGQHTKTIRIRGFKILDRYQGAFATEFFYNEKEELVKLVKYKRDKLKDVDVTYRMEYSGHDKYDNWLECLLYVNDGTKPIKKYSREITYYPEEEKETKKEKSNQ</sequence>
<dbReference type="Proteomes" id="UP000663935">
    <property type="component" value="Chromosome"/>
</dbReference>
<dbReference type="EMBL" id="CP071795">
    <property type="protein sequence ID" value="QTD39038.1"/>
    <property type="molecule type" value="Genomic_DNA"/>
</dbReference>
<evidence type="ECO:0000313" key="2">
    <source>
        <dbReference type="Proteomes" id="UP000663935"/>
    </source>
</evidence>